<name>A0A0F8Y6X2_9ZZZZ</name>
<comment type="caution">
    <text evidence="1">The sequence shown here is derived from an EMBL/GenBank/DDBJ whole genome shotgun (WGS) entry which is preliminary data.</text>
</comment>
<gene>
    <name evidence="1" type="ORF">LCGC14_3130540</name>
</gene>
<feature type="non-terminal residue" evidence="1">
    <location>
        <position position="29"/>
    </location>
</feature>
<dbReference type="EMBL" id="LAZR01068307">
    <property type="protein sequence ID" value="KKK49889.1"/>
    <property type="molecule type" value="Genomic_DNA"/>
</dbReference>
<proteinExistence type="predicted"/>
<organism evidence="1">
    <name type="scientific">marine sediment metagenome</name>
    <dbReference type="NCBI Taxonomy" id="412755"/>
    <lineage>
        <taxon>unclassified sequences</taxon>
        <taxon>metagenomes</taxon>
        <taxon>ecological metagenomes</taxon>
    </lineage>
</organism>
<protein>
    <submittedName>
        <fullName evidence="1">Uncharacterized protein</fullName>
    </submittedName>
</protein>
<sequence length="29" mass="3519">MTSDMKETLRQAVIYMDKATWNDIKKWQS</sequence>
<reference evidence="1" key="1">
    <citation type="journal article" date="2015" name="Nature">
        <title>Complex archaea that bridge the gap between prokaryotes and eukaryotes.</title>
        <authorList>
            <person name="Spang A."/>
            <person name="Saw J.H."/>
            <person name="Jorgensen S.L."/>
            <person name="Zaremba-Niedzwiedzka K."/>
            <person name="Martijn J."/>
            <person name="Lind A.E."/>
            <person name="van Eijk R."/>
            <person name="Schleper C."/>
            <person name="Guy L."/>
            <person name="Ettema T.J."/>
        </authorList>
    </citation>
    <scope>NUCLEOTIDE SEQUENCE</scope>
</reference>
<evidence type="ECO:0000313" key="1">
    <source>
        <dbReference type="EMBL" id="KKK49889.1"/>
    </source>
</evidence>
<dbReference type="AlphaFoldDB" id="A0A0F8Y6X2"/>
<accession>A0A0F8Y6X2</accession>